<feature type="domain" description="Calcineurin-like phosphoesterase" evidence="3">
    <location>
        <begin position="148"/>
        <end position="342"/>
    </location>
</feature>
<dbReference type="Proteomes" id="UP000291758">
    <property type="component" value="Chromosome"/>
</dbReference>
<dbReference type="SUPFAM" id="SSF56300">
    <property type="entry name" value="Metallo-dependent phosphatases"/>
    <property type="match status" value="1"/>
</dbReference>
<dbReference type="PANTHER" id="PTHR22953">
    <property type="entry name" value="ACID PHOSPHATASE RELATED"/>
    <property type="match status" value="1"/>
</dbReference>
<dbReference type="Pfam" id="PF16656">
    <property type="entry name" value="Pur_ac_phosph_N"/>
    <property type="match status" value="1"/>
</dbReference>
<feature type="chain" id="PRO_5020462733" evidence="2">
    <location>
        <begin position="41"/>
        <end position="606"/>
    </location>
</feature>
<evidence type="ECO:0000259" key="4">
    <source>
        <dbReference type="Pfam" id="PF16656"/>
    </source>
</evidence>
<accession>A0A4P6EQZ0</accession>
<dbReference type="RefSeq" id="WP_129203158.1">
    <property type="nucleotide sequence ID" value="NZ_CP035495.1"/>
</dbReference>
<keyword evidence="6" id="KW-1185">Reference proteome</keyword>
<dbReference type="GO" id="GO:0003993">
    <property type="term" value="F:acid phosphatase activity"/>
    <property type="evidence" value="ECO:0007669"/>
    <property type="project" value="InterPro"/>
</dbReference>
<dbReference type="InterPro" id="IPR015914">
    <property type="entry name" value="PAPs_N"/>
</dbReference>
<evidence type="ECO:0000313" key="5">
    <source>
        <dbReference type="EMBL" id="QAY62737.1"/>
    </source>
</evidence>
<dbReference type="Gene3D" id="3.60.21.10">
    <property type="match status" value="1"/>
</dbReference>
<organism evidence="5 6">
    <name type="scientific">Xylanimonas allomyrinae</name>
    <dbReference type="NCBI Taxonomy" id="2509459"/>
    <lineage>
        <taxon>Bacteria</taxon>
        <taxon>Bacillati</taxon>
        <taxon>Actinomycetota</taxon>
        <taxon>Actinomycetes</taxon>
        <taxon>Micrococcales</taxon>
        <taxon>Promicromonosporaceae</taxon>
        <taxon>Xylanimonas</taxon>
    </lineage>
</organism>
<sequence>MERNDTQAPRPVHRRPRVAAAFVGLAALCGTTLAAGPAVAATPDVSDLVLGIGADQSQRNLAWYTPADTSQVVQVAPSAAVADGVFPAKGTTTFTASGGATTSREYNRFATITGLKANTQYAYRVGAEGSWSDVYTFRTQEFSGDFDFLFFGDPQIGSSGNVASDAAGWADTLDVATTAYPDAEMLFSAGDQVEHADNENEYDAFLTPDALRQIPFVATNGNHDVGNKAYEQHFNTPNTDRAAGPGNATSSGGDYYFTYKDVLFIDLNSNSRDFASHEKFVRDVVAEHGDEAKWKVVAFHHSIYSPGPHATDSDVADRRNVWPTLFSDLGIDLVLQGHDHSYARSYLIRNGEKADAAEQPGADQVVAGPGGVLYVTSNSSSGSKYYDLQPQGFWWLSASNQEKVRNYTAVEVKDEAITVKTLRSQANGDEKPVNSVVDQVTLRRAEQADQRLQVEVPKGQPGEFAWSIDGGNGLVDLGTAVESGDHFVASGAINPITVTDTRRSGAAWSVSAQVSDFTSGESTFAGSNLGWTPRLAQPGGGATAGAKVVSGFDDGGAGLSVSSTLASAVAGHDRGTGRLGADLDLKVPGDVADGTYTATLTLTALS</sequence>
<dbReference type="InterPro" id="IPR039331">
    <property type="entry name" value="PAPs-like"/>
</dbReference>
<name>A0A4P6EQZ0_9MICO</name>
<reference evidence="5 6" key="1">
    <citation type="submission" date="2019-01" db="EMBL/GenBank/DDBJ databases">
        <title>Genome sequencing of strain 2JSPR-7.</title>
        <authorList>
            <person name="Heo J."/>
            <person name="Kim S.-J."/>
            <person name="Kim J.-S."/>
            <person name="Hong S.-B."/>
            <person name="Kwon S.-W."/>
        </authorList>
    </citation>
    <scope>NUCLEOTIDE SEQUENCE [LARGE SCALE GENOMIC DNA]</scope>
    <source>
        <strain evidence="5 6">2JSPR-7</strain>
    </source>
</reference>
<protein>
    <submittedName>
        <fullName evidence="5">Metallophosphoesterase family protein</fullName>
    </submittedName>
</protein>
<dbReference type="InterPro" id="IPR008963">
    <property type="entry name" value="Purple_acid_Pase-like_N"/>
</dbReference>
<evidence type="ECO:0000259" key="3">
    <source>
        <dbReference type="Pfam" id="PF00149"/>
    </source>
</evidence>
<dbReference type="EMBL" id="CP035495">
    <property type="protein sequence ID" value="QAY62737.1"/>
    <property type="molecule type" value="Genomic_DNA"/>
</dbReference>
<keyword evidence="1 2" id="KW-0732">Signal</keyword>
<dbReference type="InterPro" id="IPR029052">
    <property type="entry name" value="Metallo-depent_PP-like"/>
</dbReference>
<dbReference type="Gene3D" id="2.60.40.380">
    <property type="entry name" value="Purple acid phosphatase-like, N-terminal"/>
    <property type="match status" value="1"/>
</dbReference>
<dbReference type="AlphaFoldDB" id="A0A4P6EQZ0"/>
<feature type="domain" description="Purple acid phosphatase N-terminal" evidence="4">
    <location>
        <begin position="50"/>
        <end position="139"/>
    </location>
</feature>
<feature type="signal peptide" evidence="2">
    <location>
        <begin position="1"/>
        <end position="40"/>
    </location>
</feature>
<dbReference type="OrthoDB" id="9804511at2"/>
<dbReference type="SUPFAM" id="SSF49363">
    <property type="entry name" value="Purple acid phosphatase, N-terminal domain"/>
    <property type="match status" value="1"/>
</dbReference>
<dbReference type="Pfam" id="PF00149">
    <property type="entry name" value="Metallophos"/>
    <property type="match status" value="1"/>
</dbReference>
<dbReference type="GO" id="GO:0046872">
    <property type="term" value="F:metal ion binding"/>
    <property type="evidence" value="ECO:0007669"/>
    <property type="project" value="InterPro"/>
</dbReference>
<evidence type="ECO:0000313" key="6">
    <source>
        <dbReference type="Proteomes" id="UP000291758"/>
    </source>
</evidence>
<dbReference type="InterPro" id="IPR004843">
    <property type="entry name" value="Calcineurin-like_PHP"/>
</dbReference>
<evidence type="ECO:0000256" key="2">
    <source>
        <dbReference type="SAM" id="SignalP"/>
    </source>
</evidence>
<evidence type="ECO:0000256" key="1">
    <source>
        <dbReference type="ARBA" id="ARBA00022729"/>
    </source>
</evidence>
<proteinExistence type="predicted"/>
<dbReference type="PANTHER" id="PTHR22953:SF153">
    <property type="entry name" value="PURPLE ACID PHOSPHATASE"/>
    <property type="match status" value="1"/>
</dbReference>
<dbReference type="KEGG" id="xyl:ET495_05100"/>
<gene>
    <name evidence="5" type="ORF">ET495_05100</name>
</gene>